<dbReference type="Gene3D" id="3.20.20.120">
    <property type="entry name" value="Enolase-like C-terminal domain"/>
    <property type="match status" value="1"/>
</dbReference>
<dbReference type="GO" id="GO:0009234">
    <property type="term" value="P:menaquinone biosynthetic process"/>
    <property type="evidence" value="ECO:0007669"/>
    <property type="project" value="UniProtKB-UniRule"/>
</dbReference>
<dbReference type="EMBL" id="SWCJ01000017">
    <property type="protein sequence ID" value="TKB51739.1"/>
    <property type="molecule type" value="Genomic_DNA"/>
</dbReference>
<feature type="active site" description="Proton donor" evidence="4">
    <location>
        <position position="141"/>
    </location>
</feature>
<dbReference type="PROSITE" id="PS00909">
    <property type="entry name" value="MR_MLE_2"/>
    <property type="match status" value="1"/>
</dbReference>
<dbReference type="InterPro" id="IPR018110">
    <property type="entry name" value="Mandel_Rmase/mucon_lact_enz_CS"/>
</dbReference>
<evidence type="ECO:0000256" key="1">
    <source>
        <dbReference type="ARBA" id="ARBA00022723"/>
    </source>
</evidence>
<dbReference type="GO" id="GO:0000287">
    <property type="term" value="F:magnesium ion binding"/>
    <property type="evidence" value="ECO:0007669"/>
    <property type="project" value="UniProtKB-UniRule"/>
</dbReference>
<dbReference type="GO" id="GO:0009063">
    <property type="term" value="P:amino acid catabolic process"/>
    <property type="evidence" value="ECO:0007669"/>
    <property type="project" value="InterPro"/>
</dbReference>
<dbReference type="SUPFAM" id="SSF51604">
    <property type="entry name" value="Enolase C-terminal domain-like"/>
    <property type="match status" value="1"/>
</dbReference>
<comment type="cofactor">
    <cofactor evidence="4">
        <name>a divalent metal cation</name>
        <dbReference type="ChEBI" id="CHEBI:60240"/>
    </cofactor>
</comment>
<dbReference type="HAMAP" id="MF_00470">
    <property type="entry name" value="MenC_1"/>
    <property type="match status" value="1"/>
</dbReference>
<dbReference type="UniPathway" id="UPA01057">
    <property type="reaction ID" value="UER00165"/>
</dbReference>
<dbReference type="InterPro" id="IPR029065">
    <property type="entry name" value="Enolase_C-like"/>
</dbReference>
<comment type="similarity">
    <text evidence="4">Belongs to the mandelate racemase/muconate lactonizing enzyme family. MenC type 1 subfamily.</text>
</comment>
<dbReference type="Proteomes" id="UP000305675">
    <property type="component" value="Unassembled WGS sequence"/>
</dbReference>
<evidence type="ECO:0000313" key="8">
    <source>
        <dbReference type="Proteomes" id="UP000305675"/>
    </source>
</evidence>
<dbReference type="OrthoDB" id="3725747at2"/>
<dbReference type="PANTHER" id="PTHR48073">
    <property type="entry name" value="O-SUCCINYLBENZOATE SYNTHASE-RELATED"/>
    <property type="match status" value="1"/>
</dbReference>
<comment type="pathway">
    <text evidence="4">Quinol/quinone metabolism; 1,4-dihydroxy-2-naphthoate biosynthesis; 1,4-dihydroxy-2-naphthoate from chorismate: step 4/7.</text>
</comment>
<evidence type="ECO:0000256" key="2">
    <source>
        <dbReference type="ARBA" id="ARBA00022842"/>
    </source>
</evidence>
<reference evidence="7 8" key="1">
    <citation type="submission" date="2019-04" db="EMBL/GenBank/DDBJ databases">
        <authorList>
            <person name="Hwang J.C."/>
        </authorList>
    </citation>
    <scope>NUCLEOTIDE SEQUENCE [LARGE SCALE GENOMIC DNA]</scope>
    <source>
        <strain evidence="7 8">IMCC35002</strain>
    </source>
</reference>
<dbReference type="NCBIfam" id="TIGR01927">
    <property type="entry name" value="menC_gam_Gplu"/>
    <property type="match status" value="1"/>
</dbReference>
<evidence type="ECO:0000313" key="7">
    <source>
        <dbReference type="EMBL" id="TKB51739.1"/>
    </source>
</evidence>
<feature type="binding site" evidence="4">
    <location>
        <position position="169"/>
    </location>
    <ligand>
        <name>Mg(2+)</name>
        <dbReference type="ChEBI" id="CHEBI:18420"/>
    </ligand>
</feature>
<dbReference type="InterPro" id="IPR013342">
    <property type="entry name" value="Mandelate_racemase_C"/>
</dbReference>
<comment type="pathway">
    <text evidence="4">Quinol/quinone metabolism; menaquinone biosynthesis.</text>
</comment>
<dbReference type="SFLD" id="SFLDF00009">
    <property type="entry name" value="o-succinylbenzoate_synthase"/>
    <property type="match status" value="1"/>
</dbReference>
<organism evidence="7 8">
    <name type="scientific">Ferrimonas aestuarii</name>
    <dbReference type="NCBI Taxonomy" id="2569539"/>
    <lineage>
        <taxon>Bacteria</taxon>
        <taxon>Pseudomonadati</taxon>
        <taxon>Pseudomonadota</taxon>
        <taxon>Gammaproteobacteria</taxon>
        <taxon>Alteromonadales</taxon>
        <taxon>Ferrimonadaceae</taxon>
        <taxon>Ferrimonas</taxon>
    </lineage>
</organism>
<dbReference type="Gene3D" id="3.30.390.10">
    <property type="entry name" value="Enolase-like, N-terminal domain"/>
    <property type="match status" value="1"/>
</dbReference>
<dbReference type="AlphaFoldDB" id="A0A4U1BNR9"/>
<keyword evidence="8" id="KW-1185">Reference proteome</keyword>
<evidence type="ECO:0000256" key="5">
    <source>
        <dbReference type="NCBIfam" id="TIGR01927"/>
    </source>
</evidence>
<dbReference type="InterPro" id="IPR036849">
    <property type="entry name" value="Enolase-like_C_sf"/>
</dbReference>
<dbReference type="InterPro" id="IPR041338">
    <property type="entry name" value="OSBS_N"/>
</dbReference>
<accession>A0A4U1BNR9</accession>
<keyword evidence="2 4" id="KW-0460">Magnesium</keyword>
<name>A0A4U1BNR9_9GAMM</name>
<dbReference type="SUPFAM" id="SSF54826">
    <property type="entry name" value="Enolase N-terminal domain-like"/>
    <property type="match status" value="1"/>
</dbReference>
<dbReference type="EC" id="4.2.1.113" evidence="4 5"/>
<evidence type="ECO:0000256" key="3">
    <source>
        <dbReference type="ARBA" id="ARBA00023239"/>
    </source>
</evidence>
<dbReference type="PANTHER" id="PTHR48073:SF2">
    <property type="entry name" value="O-SUCCINYLBENZOATE SYNTHASE"/>
    <property type="match status" value="1"/>
</dbReference>
<dbReference type="InterPro" id="IPR010196">
    <property type="entry name" value="OSB_synthase_MenC1"/>
</dbReference>
<dbReference type="InterPro" id="IPR029017">
    <property type="entry name" value="Enolase-like_N"/>
</dbReference>
<gene>
    <name evidence="4 7" type="primary">menC</name>
    <name evidence="7" type="ORF">FCL42_17070</name>
</gene>
<dbReference type="CDD" id="cd03320">
    <property type="entry name" value="OSBS"/>
    <property type="match status" value="1"/>
</dbReference>
<dbReference type="SMART" id="SM00922">
    <property type="entry name" value="MR_MLE"/>
    <property type="match status" value="1"/>
</dbReference>
<evidence type="ECO:0000256" key="4">
    <source>
        <dbReference type="HAMAP-Rule" id="MF_00470"/>
    </source>
</evidence>
<dbReference type="SFLD" id="SFLDS00001">
    <property type="entry name" value="Enolase"/>
    <property type="match status" value="1"/>
</dbReference>
<comment type="catalytic activity">
    <reaction evidence="4">
        <text>(1R,6R)-6-hydroxy-2-succinyl-cyclohexa-2,4-diene-1-carboxylate = 2-succinylbenzoate + H2O</text>
        <dbReference type="Rhea" id="RHEA:10196"/>
        <dbReference type="ChEBI" id="CHEBI:15377"/>
        <dbReference type="ChEBI" id="CHEBI:18325"/>
        <dbReference type="ChEBI" id="CHEBI:58689"/>
        <dbReference type="EC" id="4.2.1.113"/>
    </reaction>
</comment>
<feature type="binding site" evidence="4">
    <location>
        <position position="195"/>
    </location>
    <ligand>
        <name>Mg(2+)</name>
        <dbReference type="ChEBI" id="CHEBI:18420"/>
    </ligand>
</feature>
<comment type="caution">
    <text evidence="7">The sequence shown here is derived from an EMBL/GenBank/DDBJ whole genome shotgun (WGS) entry which is preliminary data.</text>
</comment>
<feature type="binding site" evidence="4">
    <location>
        <position position="218"/>
    </location>
    <ligand>
        <name>Mg(2+)</name>
        <dbReference type="ChEBI" id="CHEBI:18420"/>
    </ligand>
</feature>
<protein>
    <recommendedName>
        <fullName evidence="4 5">o-succinylbenzoate synthase</fullName>
        <shortName evidence="4">OSB synthase</shortName>
        <shortName evidence="4">OSBS</shortName>
        <ecNumber evidence="4 5">4.2.1.113</ecNumber>
    </recommendedName>
    <alternativeName>
        <fullName evidence="4">4-(2'-carboxyphenyl)-4-oxybutyric acid synthase</fullName>
    </alternativeName>
    <alternativeName>
        <fullName evidence="4">o-succinylbenzoic acid synthase</fullName>
    </alternativeName>
</protein>
<feature type="domain" description="Mandelate racemase/muconate lactonizing enzyme C-terminal" evidence="6">
    <location>
        <begin position="116"/>
        <end position="214"/>
    </location>
</feature>
<comment type="function">
    <text evidence="4">Converts 2-succinyl-6-hydroxy-2,4-cyclohexadiene-1-carboxylate (SHCHC) to 2-succinylbenzoate (OSB).</text>
</comment>
<dbReference type="NCBIfam" id="NF003473">
    <property type="entry name" value="PRK05105.1"/>
    <property type="match status" value="1"/>
</dbReference>
<dbReference type="UniPathway" id="UPA00079"/>
<keyword evidence="1 4" id="KW-0479">Metal-binding</keyword>
<dbReference type="SFLD" id="SFLDG00180">
    <property type="entry name" value="muconate_cycloisomerase"/>
    <property type="match status" value="1"/>
</dbReference>
<proteinExistence type="inferred from homology"/>
<dbReference type="GO" id="GO:0043748">
    <property type="term" value="F:O-succinylbenzoate synthase activity"/>
    <property type="evidence" value="ECO:0007669"/>
    <property type="project" value="UniProtKB-EC"/>
</dbReference>
<dbReference type="Pfam" id="PF13378">
    <property type="entry name" value="MR_MLE_C"/>
    <property type="match status" value="1"/>
</dbReference>
<keyword evidence="4" id="KW-0474">Menaquinone biosynthesis</keyword>
<feature type="active site" description="Proton acceptor" evidence="4">
    <location>
        <position position="240"/>
    </location>
</feature>
<sequence>MGCRTLVAHLYRYAIPFSSPIDFNGEVITTRKGLLLALQHQQTTAYGEIAPLPGFSQETLQQALAAIEAVMPTLANNPLAEISTGIPSVDFGVGCAQWQLTRQCAPRVRLKGHPLLAGDSKQIKSRVQADFPNGHHTLKLKVGRQEIEQDLKLIFELLAINPKLRFRLDANRKWSQEQAATILAALPLANIDYIEEPTPDLEANLKLVTQFHYPLALDETLQQPNYRYQPIEGVHTLVIKPSLIGSPLTIQNLVDQAQADGIKVVLSSAFETNIGLQAISELAEIVTPEEAPGIDTLSAFSQHLLSSQDGETEALMLNQLDCVWPK</sequence>
<dbReference type="Pfam" id="PF21508">
    <property type="entry name" value="MenC_N"/>
    <property type="match status" value="1"/>
</dbReference>
<keyword evidence="3 4" id="KW-0456">Lyase</keyword>
<evidence type="ECO:0000259" key="6">
    <source>
        <dbReference type="SMART" id="SM00922"/>
    </source>
</evidence>